<dbReference type="Proteomes" id="UP001164746">
    <property type="component" value="Chromosome 1"/>
</dbReference>
<keyword evidence="4" id="KW-0325">Glycoprotein</keyword>
<protein>
    <submittedName>
        <fullName evidence="8">THRB-like protein</fullName>
    </submittedName>
</protein>
<proteinExistence type="predicted"/>
<organism evidence="8 9">
    <name type="scientific">Mya arenaria</name>
    <name type="common">Soft-shell clam</name>
    <dbReference type="NCBI Taxonomy" id="6604"/>
    <lineage>
        <taxon>Eukaryota</taxon>
        <taxon>Metazoa</taxon>
        <taxon>Spiralia</taxon>
        <taxon>Lophotrochozoa</taxon>
        <taxon>Mollusca</taxon>
        <taxon>Bivalvia</taxon>
        <taxon>Autobranchia</taxon>
        <taxon>Heteroconchia</taxon>
        <taxon>Euheterodonta</taxon>
        <taxon>Imparidentia</taxon>
        <taxon>Neoheterodontei</taxon>
        <taxon>Myida</taxon>
        <taxon>Myoidea</taxon>
        <taxon>Myidae</taxon>
        <taxon>Mya</taxon>
    </lineage>
</organism>
<keyword evidence="9" id="KW-1185">Reference proteome</keyword>
<evidence type="ECO:0000313" key="9">
    <source>
        <dbReference type="Proteomes" id="UP001164746"/>
    </source>
</evidence>
<evidence type="ECO:0000313" key="8">
    <source>
        <dbReference type="EMBL" id="WAQ94461.1"/>
    </source>
</evidence>
<dbReference type="PANTHER" id="PTHR46393">
    <property type="entry name" value="SUSHI DOMAIN-CONTAINING PROTEIN"/>
    <property type="match status" value="1"/>
</dbReference>
<dbReference type="InterPro" id="IPR001254">
    <property type="entry name" value="Trypsin_dom"/>
</dbReference>
<dbReference type="EMBL" id="CP111012">
    <property type="protein sequence ID" value="WAQ94461.1"/>
    <property type="molecule type" value="Genomic_DNA"/>
</dbReference>
<dbReference type="Gene3D" id="3.40.50.410">
    <property type="entry name" value="von Willebrand factor, type A domain"/>
    <property type="match status" value="1"/>
</dbReference>
<keyword evidence="3" id="KW-0677">Repeat</keyword>
<dbReference type="PROSITE" id="PS50240">
    <property type="entry name" value="TRYPSIN_DOM"/>
    <property type="match status" value="1"/>
</dbReference>
<dbReference type="InterPro" id="IPR043504">
    <property type="entry name" value="Peptidase_S1_PA_chymotrypsin"/>
</dbReference>
<evidence type="ECO:0000256" key="5">
    <source>
        <dbReference type="SAM" id="SignalP"/>
    </source>
</evidence>
<accession>A0ABY7DCY9</accession>
<dbReference type="SMART" id="SM00327">
    <property type="entry name" value="VWA"/>
    <property type="match status" value="1"/>
</dbReference>
<dbReference type="InterPro" id="IPR036465">
    <property type="entry name" value="vWFA_dom_sf"/>
</dbReference>
<evidence type="ECO:0000259" key="7">
    <source>
        <dbReference type="PROSITE" id="PS50240"/>
    </source>
</evidence>
<dbReference type="InterPro" id="IPR002035">
    <property type="entry name" value="VWF_A"/>
</dbReference>
<dbReference type="Gene3D" id="2.40.10.10">
    <property type="entry name" value="Trypsin-like serine proteases"/>
    <property type="match status" value="1"/>
</dbReference>
<dbReference type="Pfam" id="PF00092">
    <property type="entry name" value="VWA"/>
    <property type="match status" value="1"/>
</dbReference>
<keyword evidence="1" id="KW-0768">Sushi</keyword>
<name>A0ABY7DCY9_MYAAR</name>
<evidence type="ECO:0000256" key="2">
    <source>
        <dbReference type="ARBA" id="ARBA00022729"/>
    </source>
</evidence>
<keyword evidence="2 5" id="KW-0732">Signal</keyword>
<feature type="domain" description="VWFA" evidence="6">
    <location>
        <begin position="259"/>
        <end position="455"/>
    </location>
</feature>
<sequence>MKNLVLIVVICLVAHERVTDGRILNKDRWKTRWCKRAYADFKNGSAVSPDIPGYATQFSCKPGYMSNIPYLKEIMFKCEFFSKYGSYIWNSQDATLDGKNLHLDDVKCFPASNLCVDPEKTFGSQLPANMIMRRLANRTLDVVFNGKSLKRDDALPGEKLAFECLNGFTMEQKGSNPDPYDYHYNYEEDDTVDLTTELTCAEDGWSVFDKEVGLQLRKSLKTKIEQAVIEFNATENNSTFEDEGPTGRTIDVENAHGVDVYIVVDVSMSIDDSEYNITTEFIKALLPNLGINDRQYGTRIALYYFASTSQKVFNTHYGGQAYRNYSEAQREIDAISVDEIRRNIGIGTAITIALSDILVDIEVKYQVPSFRDAQQIIILISDGKYTQMGNPKTIADKIKEGEKAEIYSIALGTIQDIGVGLQVMKDIASDIDGEVHFFKINAATEEDLKRTIDYMVNPVYNGDNRAMIDTCSGDDGSPFVVSTPTNPSKYIQIGIVSYGYGCKRMGKYGFYTKLNTNLLEWIETTVKAGDEKRNY</sequence>
<evidence type="ECO:0000259" key="6">
    <source>
        <dbReference type="PROSITE" id="PS50234"/>
    </source>
</evidence>
<evidence type="ECO:0000256" key="1">
    <source>
        <dbReference type="ARBA" id="ARBA00022659"/>
    </source>
</evidence>
<reference evidence="8" key="1">
    <citation type="submission" date="2022-11" db="EMBL/GenBank/DDBJ databases">
        <title>Centuries of genome instability and evolution in soft-shell clam transmissible cancer (bioRxiv).</title>
        <authorList>
            <person name="Hart S.F.M."/>
            <person name="Yonemitsu M.A."/>
            <person name="Giersch R.M."/>
            <person name="Beal B.F."/>
            <person name="Arriagada G."/>
            <person name="Davis B.W."/>
            <person name="Ostrander E.A."/>
            <person name="Goff S.P."/>
            <person name="Metzger M.J."/>
        </authorList>
    </citation>
    <scope>NUCLEOTIDE SEQUENCE</scope>
    <source>
        <strain evidence="8">MELC-2E11</strain>
        <tissue evidence="8">Siphon/mantle</tissue>
    </source>
</reference>
<dbReference type="InterPro" id="IPR009003">
    <property type="entry name" value="Peptidase_S1_PA"/>
</dbReference>
<feature type="domain" description="Peptidase S1" evidence="7">
    <location>
        <begin position="469"/>
        <end position="527"/>
    </location>
</feature>
<gene>
    <name evidence="8" type="ORF">MAR_006932</name>
</gene>
<feature type="signal peptide" evidence="5">
    <location>
        <begin position="1"/>
        <end position="21"/>
    </location>
</feature>
<evidence type="ECO:0000256" key="3">
    <source>
        <dbReference type="ARBA" id="ARBA00022737"/>
    </source>
</evidence>
<evidence type="ECO:0000256" key="4">
    <source>
        <dbReference type="ARBA" id="ARBA00023180"/>
    </source>
</evidence>
<dbReference type="PANTHER" id="PTHR46393:SF7">
    <property type="entry name" value="COMPLEMENT C2"/>
    <property type="match status" value="1"/>
</dbReference>
<dbReference type="SUPFAM" id="SSF50494">
    <property type="entry name" value="Trypsin-like serine proteases"/>
    <property type="match status" value="1"/>
</dbReference>
<dbReference type="Pfam" id="PF00089">
    <property type="entry name" value="Trypsin"/>
    <property type="match status" value="1"/>
</dbReference>
<feature type="chain" id="PRO_5045504810" evidence="5">
    <location>
        <begin position="22"/>
        <end position="535"/>
    </location>
</feature>
<dbReference type="CDD" id="cd01450">
    <property type="entry name" value="vWFA_subfamily_ECM"/>
    <property type="match status" value="1"/>
</dbReference>
<dbReference type="PROSITE" id="PS50234">
    <property type="entry name" value="VWFA"/>
    <property type="match status" value="1"/>
</dbReference>
<dbReference type="SUPFAM" id="SSF53300">
    <property type="entry name" value="vWA-like"/>
    <property type="match status" value="1"/>
</dbReference>